<sequence>MITNASPITYETVARTTPAGEKAERVTPLNLAWPQDMYSLSHVAVPFPLNDSPVRPRADGEEPLRY</sequence>
<evidence type="ECO:0000313" key="2">
    <source>
        <dbReference type="EMBL" id="VFS77615.1"/>
    </source>
</evidence>
<protein>
    <submittedName>
        <fullName evidence="2">Uncharacterized protein</fullName>
    </submittedName>
</protein>
<reference evidence="2 3" key="1">
    <citation type="submission" date="2019-03" db="EMBL/GenBank/DDBJ databases">
        <authorList>
            <consortium name="Pathogen Informatics"/>
        </authorList>
    </citation>
    <scope>NUCLEOTIDE SEQUENCE [LARGE SCALE GENOMIC DNA]</scope>
    <source>
        <strain evidence="2 3">NCTC13038</strain>
    </source>
</reference>
<dbReference type="EMBL" id="CAADJG010000002">
    <property type="protein sequence ID" value="VFS77615.1"/>
    <property type="molecule type" value="Genomic_DNA"/>
</dbReference>
<feature type="compositionally biased region" description="Basic and acidic residues" evidence="1">
    <location>
        <begin position="54"/>
        <end position="66"/>
    </location>
</feature>
<evidence type="ECO:0000256" key="1">
    <source>
        <dbReference type="SAM" id="MobiDB-lite"/>
    </source>
</evidence>
<feature type="region of interest" description="Disordered" evidence="1">
    <location>
        <begin position="46"/>
        <end position="66"/>
    </location>
</feature>
<name>A0A485BUL6_RAOTE</name>
<accession>A0A485BUL6</accession>
<dbReference type="Proteomes" id="UP000332594">
    <property type="component" value="Unassembled WGS sequence"/>
</dbReference>
<dbReference type="AlphaFoldDB" id="A0A485BUL6"/>
<gene>
    <name evidence="2" type="ORF">NCTC13038_03754</name>
</gene>
<proteinExistence type="predicted"/>
<evidence type="ECO:0000313" key="3">
    <source>
        <dbReference type="Proteomes" id="UP000332594"/>
    </source>
</evidence>
<organism evidence="2 3">
    <name type="scientific">Raoultella terrigena</name>
    <name type="common">Klebsiella terrigena</name>
    <dbReference type="NCBI Taxonomy" id="577"/>
    <lineage>
        <taxon>Bacteria</taxon>
        <taxon>Pseudomonadati</taxon>
        <taxon>Pseudomonadota</taxon>
        <taxon>Gammaproteobacteria</taxon>
        <taxon>Enterobacterales</taxon>
        <taxon>Enterobacteriaceae</taxon>
        <taxon>Klebsiella/Raoultella group</taxon>
        <taxon>Raoultella</taxon>
    </lineage>
</organism>